<dbReference type="RefSeq" id="WP_055072961.1">
    <property type="nucleotide sequence ID" value="NZ_CYXY01000011.1"/>
</dbReference>
<feature type="transmembrane region" description="Helical" evidence="1">
    <location>
        <begin position="239"/>
        <end position="259"/>
    </location>
</feature>
<evidence type="ECO:0000256" key="1">
    <source>
        <dbReference type="SAM" id="Phobius"/>
    </source>
</evidence>
<name>A0A173TFF0_ANAHA</name>
<organism evidence="2 3">
    <name type="scientific">Anaerostipes hadrus</name>
    <dbReference type="NCBI Taxonomy" id="649756"/>
    <lineage>
        <taxon>Bacteria</taxon>
        <taxon>Bacillati</taxon>
        <taxon>Bacillota</taxon>
        <taxon>Clostridia</taxon>
        <taxon>Lachnospirales</taxon>
        <taxon>Lachnospiraceae</taxon>
        <taxon>Anaerostipes</taxon>
    </lineage>
</organism>
<feature type="transmembrane region" description="Helical" evidence="1">
    <location>
        <begin position="271"/>
        <end position="291"/>
    </location>
</feature>
<reference evidence="2 3" key="1">
    <citation type="submission" date="2015-09" db="EMBL/GenBank/DDBJ databases">
        <authorList>
            <consortium name="Pathogen Informatics"/>
        </authorList>
    </citation>
    <scope>NUCLEOTIDE SEQUENCE [LARGE SCALE GENOMIC DNA]</scope>
    <source>
        <strain evidence="2 3">2789STDY5834959</strain>
    </source>
</reference>
<feature type="transmembrane region" description="Helical" evidence="1">
    <location>
        <begin position="6"/>
        <end position="26"/>
    </location>
</feature>
<proteinExistence type="predicted"/>
<protein>
    <submittedName>
        <fullName evidence="2">Uncharacterized protein</fullName>
    </submittedName>
</protein>
<evidence type="ECO:0000313" key="2">
    <source>
        <dbReference type="EMBL" id="CUN00889.1"/>
    </source>
</evidence>
<keyword evidence="1" id="KW-0472">Membrane</keyword>
<keyword evidence="1" id="KW-1133">Transmembrane helix</keyword>
<keyword evidence="1" id="KW-0812">Transmembrane</keyword>
<sequence>MKDLILIIVNILWCIPILISFVISGLRKKLESDRDFYGKEISPKDIELVKVRYKPIDMKASDFSECNKDGELQYFYKKGKSQDVVYAISKQEYDRYFLESSVESITVYYPEFIFSYQSTNGSMKATIESYKPTIERYYNPKDIEQYKKLIAKRCEKQVFAKVPGSHFEYKDCKGQTVVHNIDIDTKTMHGTITGESNKESGKWDYLFYDESWYPQTQRKKNRFLSFCSRLDMRRADNIFTLYFTIGLIFTIRLITEMIVNQNSMLTMDMKFILLYMIAACLCLIIVIYLSVTMKYIIGKIFSGDVLISSVSMLFTIYFIAKAFMRFALMFMS</sequence>
<evidence type="ECO:0000313" key="3">
    <source>
        <dbReference type="Proteomes" id="UP000095553"/>
    </source>
</evidence>
<accession>A0A173TFF0</accession>
<dbReference type="Proteomes" id="UP000095553">
    <property type="component" value="Unassembled WGS sequence"/>
</dbReference>
<gene>
    <name evidence="2" type="ORF">ERS852571_01947</name>
</gene>
<dbReference type="AlphaFoldDB" id="A0A173TFF0"/>
<feature type="transmembrane region" description="Helical" evidence="1">
    <location>
        <begin position="303"/>
        <end position="324"/>
    </location>
</feature>
<dbReference type="EMBL" id="CYXY01000011">
    <property type="protein sequence ID" value="CUN00889.1"/>
    <property type="molecule type" value="Genomic_DNA"/>
</dbReference>